<dbReference type="SMART" id="SM00710">
    <property type="entry name" value="PbH1"/>
    <property type="match status" value="12"/>
</dbReference>
<keyword evidence="10" id="KW-0732">Signal</keyword>
<feature type="chain" id="PRO_5037539569" description="Exopolygalacturonase-like" evidence="10">
    <location>
        <begin position="26"/>
        <end position="740"/>
    </location>
</feature>
<keyword evidence="6 9" id="KW-0326">Glycosidase</keyword>
<dbReference type="EMBL" id="JAEACU010000001">
    <property type="protein sequence ID" value="KAH7546819.1"/>
    <property type="molecule type" value="Genomic_DNA"/>
</dbReference>
<reference evidence="11" key="1">
    <citation type="journal article" date="2021" name="Front. Plant Sci.">
        <title>Chromosome-Scale Genome Assembly for Chinese Sour Jujube and Insights Into Its Genome Evolution and Domestication Signature.</title>
        <authorList>
            <person name="Shen L.-Y."/>
            <person name="Luo H."/>
            <person name="Wang X.-L."/>
            <person name="Wang X.-M."/>
            <person name="Qiu X.-J."/>
            <person name="Liu H."/>
            <person name="Zhou S.-S."/>
            <person name="Jia K.-H."/>
            <person name="Nie S."/>
            <person name="Bao Y.-T."/>
            <person name="Zhang R.-G."/>
            <person name="Yun Q.-Z."/>
            <person name="Chai Y.-H."/>
            <person name="Lu J.-Y."/>
            <person name="Li Y."/>
            <person name="Zhao S.-W."/>
            <person name="Mao J.-F."/>
            <person name="Jia S.-G."/>
            <person name="Mao Y.-M."/>
        </authorList>
    </citation>
    <scope>NUCLEOTIDE SEQUENCE</scope>
    <source>
        <strain evidence="11">AT0</strain>
        <tissue evidence="11">Leaf</tissue>
    </source>
</reference>
<dbReference type="GO" id="GO:0071555">
    <property type="term" value="P:cell wall organization"/>
    <property type="evidence" value="ECO:0007669"/>
    <property type="project" value="UniProtKB-KW"/>
</dbReference>
<dbReference type="FunFam" id="2.160.20.10:FF:000004">
    <property type="entry name" value="Pectin lyase-like superfamily protein"/>
    <property type="match status" value="2"/>
</dbReference>
<evidence type="ECO:0000256" key="10">
    <source>
        <dbReference type="SAM" id="SignalP"/>
    </source>
</evidence>
<dbReference type="AlphaFoldDB" id="A0A978W4D5"/>
<keyword evidence="7" id="KW-0961">Cell wall biogenesis/degradation</keyword>
<sequence length="740" mass="80310">MDSSSVFQCLCLMFFLLASITNVNAQNGVFSIMKFGAVADGKTDIGKAVNDAWYQACHTSGQTVVLIPKGTFFLNPILLKGPCKDQTKFTIQGDLKAPIENQFSVDIEYWINFQYVNQLVIDGGGSLDGQGPTAWPYNKKKLPTTLRLDFITNSQISGLHLFDSKRVHINLFGCQGLQINGISVQAPADSPNTDGIHIGSSNDIMISDSNISTGDDCISLSPGSKNMNFHNVKCGPGHGISVGSLGSEAKEDDVWGITVRNCTFIGTANGVRIKTWARSFASIASNITFQHIIMDNVRNPIIIDQQYCPSGNCQKGSSQVQIRDVKFIDISGSSSSKAAVNLDCSQSKPCQKIELNNIDLVYNGKDGPAISECNNVNGIAIYSAWDVACQSNGSSEILIPDGTYLVNPLRLKGPCNGQLSVNIIGKLIAPTEKEYWYDIDHWITFRYINGFEIGGNGVLDGQGKSAWSSNTCLKDPNCKKLPASLRLDFVKNSKIKDISLIDSKNVHINIFACKNITIKGIKIQAPAKSPNTDGIHIGLSTNISISDSEISTGDDCVSLSPGANNLDIENVKCGPGHGIGIGSIGGFRNEKDINGLVVRNCTFIGTQNGLRIKTWAHSHSTNVSNITFEHIKMTDVSNPIVIDQEYCPSHNCSKGYSSQVQIRDVRFKDIQGTSNSKIAVKFRCSEIKPCQNIVLKDINLQYTHGIAHSQCSNVIGVACGEQKPPSCIEQCTCLNRNPIY</sequence>
<dbReference type="GO" id="GO:0005975">
    <property type="term" value="P:carbohydrate metabolic process"/>
    <property type="evidence" value="ECO:0007669"/>
    <property type="project" value="InterPro"/>
</dbReference>
<evidence type="ECO:0008006" key="13">
    <source>
        <dbReference type="Google" id="ProtNLM"/>
    </source>
</evidence>
<evidence type="ECO:0000256" key="6">
    <source>
        <dbReference type="ARBA" id="ARBA00023295"/>
    </source>
</evidence>
<evidence type="ECO:0000256" key="2">
    <source>
        <dbReference type="ARBA" id="ARBA00008834"/>
    </source>
</evidence>
<evidence type="ECO:0000256" key="3">
    <source>
        <dbReference type="ARBA" id="ARBA00022512"/>
    </source>
</evidence>
<feature type="active site" evidence="8">
    <location>
        <position position="238"/>
    </location>
</feature>
<comment type="caution">
    <text evidence="11">The sequence shown here is derived from an EMBL/GenBank/DDBJ whole genome shotgun (WGS) entry which is preliminary data.</text>
</comment>
<name>A0A978W4D5_ZIZJJ</name>
<evidence type="ECO:0000256" key="7">
    <source>
        <dbReference type="ARBA" id="ARBA00023316"/>
    </source>
</evidence>
<keyword evidence="4" id="KW-0964">Secreted</keyword>
<dbReference type="InterPro" id="IPR011050">
    <property type="entry name" value="Pectin_lyase_fold/virulence"/>
</dbReference>
<dbReference type="PANTHER" id="PTHR31375">
    <property type="match status" value="1"/>
</dbReference>
<comment type="subcellular location">
    <subcellularLocation>
        <location evidence="1">Secreted</location>
        <location evidence="1">Cell wall</location>
    </subcellularLocation>
</comment>
<dbReference type="Gene3D" id="2.160.20.10">
    <property type="entry name" value="Single-stranded right-handed beta-helix, Pectin lyase-like"/>
    <property type="match status" value="2"/>
</dbReference>
<gene>
    <name evidence="11" type="ORF">FEM48_Zijuj01G0241500</name>
</gene>
<organism evidence="11 12">
    <name type="scientific">Ziziphus jujuba var. spinosa</name>
    <dbReference type="NCBI Taxonomy" id="714518"/>
    <lineage>
        <taxon>Eukaryota</taxon>
        <taxon>Viridiplantae</taxon>
        <taxon>Streptophyta</taxon>
        <taxon>Embryophyta</taxon>
        <taxon>Tracheophyta</taxon>
        <taxon>Spermatophyta</taxon>
        <taxon>Magnoliopsida</taxon>
        <taxon>eudicotyledons</taxon>
        <taxon>Gunneridae</taxon>
        <taxon>Pentapetalae</taxon>
        <taxon>rosids</taxon>
        <taxon>fabids</taxon>
        <taxon>Rosales</taxon>
        <taxon>Rhamnaceae</taxon>
        <taxon>Paliureae</taxon>
        <taxon>Ziziphus</taxon>
    </lineage>
</organism>
<dbReference type="InterPro" id="IPR012334">
    <property type="entry name" value="Pectin_lyas_fold"/>
</dbReference>
<dbReference type="PROSITE" id="PS00502">
    <property type="entry name" value="POLYGALACTURONASE"/>
    <property type="match status" value="2"/>
</dbReference>
<evidence type="ECO:0000313" key="11">
    <source>
        <dbReference type="EMBL" id="KAH7546819.1"/>
    </source>
</evidence>
<protein>
    <recommendedName>
        <fullName evidence="13">Exopolygalacturonase-like</fullName>
    </recommendedName>
</protein>
<dbReference type="SUPFAM" id="SSF51126">
    <property type="entry name" value="Pectin lyase-like"/>
    <property type="match status" value="2"/>
</dbReference>
<evidence type="ECO:0000313" key="12">
    <source>
        <dbReference type="Proteomes" id="UP000813462"/>
    </source>
</evidence>
<dbReference type="Pfam" id="PF00295">
    <property type="entry name" value="Glyco_hydro_28"/>
    <property type="match status" value="2"/>
</dbReference>
<proteinExistence type="inferred from homology"/>
<evidence type="ECO:0000256" key="1">
    <source>
        <dbReference type="ARBA" id="ARBA00004191"/>
    </source>
</evidence>
<accession>A0A978W4D5</accession>
<dbReference type="InterPro" id="IPR000743">
    <property type="entry name" value="Glyco_hydro_28"/>
</dbReference>
<evidence type="ECO:0000256" key="8">
    <source>
        <dbReference type="PROSITE-ProRule" id="PRU10052"/>
    </source>
</evidence>
<keyword evidence="3" id="KW-0134">Cell wall</keyword>
<keyword evidence="5 9" id="KW-0378">Hydrolase</keyword>
<feature type="active site" evidence="8">
    <location>
        <position position="577"/>
    </location>
</feature>
<dbReference type="GO" id="GO:0004650">
    <property type="term" value="F:polygalacturonase activity"/>
    <property type="evidence" value="ECO:0007669"/>
    <property type="project" value="InterPro"/>
</dbReference>
<comment type="similarity">
    <text evidence="2 9">Belongs to the glycosyl hydrolase 28 family.</text>
</comment>
<feature type="signal peptide" evidence="10">
    <location>
        <begin position="1"/>
        <end position="25"/>
    </location>
</feature>
<evidence type="ECO:0000256" key="5">
    <source>
        <dbReference type="ARBA" id="ARBA00022801"/>
    </source>
</evidence>
<dbReference type="Proteomes" id="UP000813462">
    <property type="component" value="Unassembled WGS sequence"/>
</dbReference>
<dbReference type="InterPro" id="IPR006626">
    <property type="entry name" value="PbH1"/>
</dbReference>
<evidence type="ECO:0000256" key="9">
    <source>
        <dbReference type="RuleBase" id="RU361169"/>
    </source>
</evidence>
<evidence type="ECO:0000256" key="4">
    <source>
        <dbReference type="ARBA" id="ARBA00022525"/>
    </source>
</evidence>